<dbReference type="Proteomes" id="UP000199577">
    <property type="component" value="Unassembled WGS sequence"/>
</dbReference>
<dbReference type="Gene3D" id="1.25.40.10">
    <property type="entry name" value="Tetratricopeptide repeat domain"/>
    <property type="match status" value="1"/>
</dbReference>
<accession>A0A1I1GEL5</accession>
<sequence>MLDGRLVNFNYVCSSDMKNDRLTQLIGFLSESPADPFVKYALATEYLKSGNTDQALRYYEDLRTNHADYVGTYYHLGKLYEALGKPDEAISAYEQGMQVAKDKRDMHALSELQAAYQAAAGFDEEDDDD</sequence>
<dbReference type="SUPFAM" id="SSF48452">
    <property type="entry name" value="TPR-like"/>
    <property type="match status" value="1"/>
</dbReference>
<name>A0A1I1GEL5_9SPHI</name>
<organism evidence="2 3">
    <name type="scientific">Parapedobacter composti</name>
    <dbReference type="NCBI Taxonomy" id="623281"/>
    <lineage>
        <taxon>Bacteria</taxon>
        <taxon>Pseudomonadati</taxon>
        <taxon>Bacteroidota</taxon>
        <taxon>Sphingobacteriia</taxon>
        <taxon>Sphingobacteriales</taxon>
        <taxon>Sphingobacteriaceae</taxon>
        <taxon>Parapedobacter</taxon>
    </lineage>
</organism>
<dbReference type="PROSITE" id="PS50005">
    <property type="entry name" value="TPR"/>
    <property type="match status" value="1"/>
</dbReference>
<proteinExistence type="predicted"/>
<dbReference type="AlphaFoldDB" id="A0A1I1GEL5"/>
<keyword evidence="3" id="KW-1185">Reference proteome</keyword>
<protein>
    <submittedName>
        <fullName evidence="2">Tetratricopeptide repeat-containing protein</fullName>
    </submittedName>
</protein>
<dbReference type="SMART" id="SM00028">
    <property type="entry name" value="TPR"/>
    <property type="match status" value="2"/>
</dbReference>
<keyword evidence="1" id="KW-0802">TPR repeat</keyword>
<evidence type="ECO:0000313" key="3">
    <source>
        <dbReference type="Proteomes" id="UP000199577"/>
    </source>
</evidence>
<gene>
    <name evidence="2" type="ORF">SAMN05421747_104132</name>
</gene>
<dbReference type="EMBL" id="FOLL01000004">
    <property type="protein sequence ID" value="SFC09722.1"/>
    <property type="molecule type" value="Genomic_DNA"/>
</dbReference>
<evidence type="ECO:0000256" key="1">
    <source>
        <dbReference type="PROSITE-ProRule" id="PRU00339"/>
    </source>
</evidence>
<dbReference type="STRING" id="623281.SAMN05421747_104132"/>
<reference evidence="2 3" key="1">
    <citation type="submission" date="2016-10" db="EMBL/GenBank/DDBJ databases">
        <authorList>
            <person name="de Groot N.N."/>
        </authorList>
    </citation>
    <scope>NUCLEOTIDE SEQUENCE [LARGE SCALE GENOMIC DNA]</scope>
    <source>
        <strain evidence="2 3">DSM 22900</strain>
    </source>
</reference>
<dbReference type="Pfam" id="PF13432">
    <property type="entry name" value="TPR_16"/>
    <property type="match status" value="1"/>
</dbReference>
<feature type="repeat" description="TPR" evidence="1">
    <location>
        <begin position="70"/>
        <end position="103"/>
    </location>
</feature>
<evidence type="ECO:0000313" key="2">
    <source>
        <dbReference type="EMBL" id="SFC09722.1"/>
    </source>
</evidence>
<dbReference type="InterPro" id="IPR011990">
    <property type="entry name" value="TPR-like_helical_dom_sf"/>
</dbReference>
<dbReference type="InterPro" id="IPR019734">
    <property type="entry name" value="TPR_rpt"/>
</dbReference>